<dbReference type="EMBL" id="QFFJ01000003">
    <property type="protein sequence ID" value="RBL88029.1"/>
    <property type="molecule type" value="Genomic_DNA"/>
</dbReference>
<sequence>MLISSLQSYVKKGFGQRIPAKAPDTGGIKDYFKFFLTGDAVMNPFDFRLALEDGRIFCFRWSGVFAGVVVCLVLL</sequence>
<evidence type="ECO:0000313" key="1">
    <source>
        <dbReference type="EMBL" id="RBL88029.1"/>
    </source>
</evidence>
<dbReference type="AlphaFoldDB" id="A0A365XNW4"/>
<reference evidence="1 2" key="1">
    <citation type="submission" date="2018-05" db="EMBL/GenBank/DDBJ databases">
        <title>Chitinophaga sp. K3CV102501T nov., isolated from isolated from a monsoon evergreen broad-leaved forest soil.</title>
        <authorList>
            <person name="Lv Y."/>
        </authorList>
    </citation>
    <scope>NUCLEOTIDE SEQUENCE [LARGE SCALE GENOMIC DNA]</scope>
    <source>
        <strain evidence="1 2">GDMCC 1.1325</strain>
    </source>
</reference>
<proteinExistence type="predicted"/>
<organism evidence="1 2">
    <name type="scientific">Chitinophaga flava</name>
    <dbReference type="NCBI Taxonomy" id="2259036"/>
    <lineage>
        <taxon>Bacteria</taxon>
        <taxon>Pseudomonadati</taxon>
        <taxon>Bacteroidota</taxon>
        <taxon>Chitinophagia</taxon>
        <taxon>Chitinophagales</taxon>
        <taxon>Chitinophagaceae</taxon>
        <taxon>Chitinophaga</taxon>
    </lineage>
</organism>
<dbReference type="Proteomes" id="UP000253410">
    <property type="component" value="Unassembled WGS sequence"/>
</dbReference>
<comment type="caution">
    <text evidence="1">The sequence shown here is derived from an EMBL/GenBank/DDBJ whole genome shotgun (WGS) entry which is preliminary data.</text>
</comment>
<evidence type="ECO:0000313" key="2">
    <source>
        <dbReference type="Proteomes" id="UP000253410"/>
    </source>
</evidence>
<accession>A0A365XNW4</accession>
<gene>
    <name evidence="1" type="ORF">DF182_31325</name>
</gene>
<keyword evidence="2" id="KW-1185">Reference proteome</keyword>
<protein>
    <submittedName>
        <fullName evidence="1">Uncharacterized protein</fullName>
    </submittedName>
</protein>
<name>A0A365XNW4_9BACT</name>